<protein>
    <submittedName>
        <fullName evidence="1">Uncharacterized protein</fullName>
    </submittedName>
</protein>
<dbReference type="RefSeq" id="WP_136451843.1">
    <property type="nucleotide sequence ID" value="NZ_SSTI01000008.1"/>
</dbReference>
<evidence type="ECO:0000313" key="1">
    <source>
        <dbReference type="EMBL" id="THG39449.1"/>
    </source>
</evidence>
<accession>A0ABY2QGB7</accession>
<reference evidence="1 2" key="1">
    <citation type="submission" date="2019-04" db="EMBL/GenBank/DDBJ databases">
        <title>Microbes associate with the intestines of laboratory mice.</title>
        <authorList>
            <person name="Navarre W."/>
            <person name="Wong E."/>
            <person name="Huang K.C."/>
            <person name="Tropini C."/>
            <person name="Ng K."/>
            <person name="Yu B."/>
        </authorList>
    </citation>
    <scope>NUCLEOTIDE SEQUENCE [LARGE SCALE GENOMIC DNA]</scope>
    <source>
        <strain evidence="1 2">NM83_B4-11</strain>
    </source>
</reference>
<evidence type="ECO:0000313" key="2">
    <source>
        <dbReference type="Proteomes" id="UP000308038"/>
    </source>
</evidence>
<gene>
    <name evidence="1" type="ORF">E5988_12295</name>
</gene>
<sequence>MLSLTPSEGTMMDLNELYFRHKLSVVRATSAPTFEARHAHRGLAAGYARRIAALQSGDAIVGLASATLLRRDRPRLRH</sequence>
<name>A0ABY2QGB7_9SPHN</name>
<organism evidence="1 2">
    <name type="scientific">Sphingomonas olei</name>
    <dbReference type="NCBI Taxonomy" id="1886787"/>
    <lineage>
        <taxon>Bacteria</taxon>
        <taxon>Pseudomonadati</taxon>
        <taxon>Pseudomonadota</taxon>
        <taxon>Alphaproteobacteria</taxon>
        <taxon>Sphingomonadales</taxon>
        <taxon>Sphingomonadaceae</taxon>
        <taxon>Sphingomonas</taxon>
    </lineage>
</organism>
<keyword evidence="2" id="KW-1185">Reference proteome</keyword>
<dbReference type="EMBL" id="SSTI01000008">
    <property type="protein sequence ID" value="THG39449.1"/>
    <property type="molecule type" value="Genomic_DNA"/>
</dbReference>
<comment type="caution">
    <text evidence="1">The sequence shown here is derived from an EMBL/GenBank/DDBJ whole genome shotgun (WGS) entry which is preliminary data.</text>
</comment>
<proteinExistence type="predicted"/>
<dbReference type="Proteomes" id="UP000308038">
    <property type="component" value="Unassembled WGS sequence"/>
</dbReference>